<comment type="cofactor">
    <cofactor evidence="2">
        <name>a divalent metal cation</name>
        <dbReference type="ChEBI" id="CHEBI:60240"/>
    </cofactor>
</comment>
<proteinExistence type="inferred from homology"/>
<name>A0A974NP36_PERPY</name>
<gene>
    <name evidence="4" type="ORF">I6J18_05480</name>
</gene>
<comment type="similarity">
    <text evidence="1 2">Belongs to the metallophosphoesterase superfamily. YfcE family.</text>
</comment>
<organism evidence="4 5">
    <name type="scientific">Peribacillus psychrosaccharolyticus</name>
    <name type="common">Bacillus psychrosaccharolyticus</name>
    <dbReference type="NCBI Taxonomy" id="1407"/>
    <lineage>
        <taxon>Bacteria</taxon>
        <taxon>Bacillati</taxon>
        <taxon>Bacillota</taxon>
        <taxon>Bacilli</taxon>
        <taxon>Bacillales</taxon>
        <taxon>Bacillaceae</taxon>
        <taxon>Peribacillus</taxon>
    </lineage>
</organism>
<dbReference type="AlphaFoldDB" id="A0A974NP36"/>
<dbReference type="NCBIfam" id="TIGR00040">
    <property type="entry name" value="yfcE"/>
    <property type="match status" value="1"/>
</dbReference>
<evidence type="ECO:0000259" key="3">
    <source>
        <dbReference type="Pfam" id="PF12850"/>
    </source>
</evidence>
<feature type="domain" description="Calcineurin-like phosphoesterase" evidence="3">
    <location>
        <begin position="1"/>
        <end position="152"/>
    </location>
</feature>
<dbReference type="GO" id="GO:0046872">
    <property type="term" value="F:metal ion binding"/>
    <property type="evidence" value="ECO:0007669"/>
    <property type="project" value="UniProtKB-KW"/>
</dbReference>
<dbReference type="PANTHER" id="PTHR11124">
    <property type="entry name" value="VACUOLAR SORTING PROTEIN VPS29"/>
    <property type="match status" value="1"/>
</dbReference>
<dbReference type="GO" id="GO:0016787">
    <property type="term" value="F:hydrolase activity"/>
    <property type="evidence" value="ECO:0007669"/>
    <property type="project" value="UniProtKB-UniRule"/>
</dbReference>
<reference evidence="4 5" key="1">
    <citation type="submission" date="2021-01" db="EMBL/GenBank/DDBJ databases">
        <title>FDA dAtabase for Regulatory Grade micrObial Sequences (FDA-ARGOS): Supporting development and validation of Infectious Disease Dx tests.</title>
        <authorList>
            <person name="Nelson B."/>
            <person name="Plummer A."/>
            <person name="Tallon L."/>
            <person name="Sadzewicz L."/>
            <person name="Zhao X."/>
            <person name="Boylan J."/>
            <person name="Ott S."/>
            <person name="Bowen H."/>
            <person name="Vavikolanu K."/>
            <person name="Mehta A."/>
            <person name="Aluvathingal J."/>
            <person name="Nadendla S."/>
            <person name="Myers T."/>
            <person name="Yan Y."/>
            <person name="Sichtig H."/>
        </authorList>
    </citation>
    <scope>NUCLEOTIDE SEQUENCE [LARGE SCALE GENOMIC DNA]</scope>
    <source>
        <strain evidence="4 5">FDAARGOS_1161</strain>
    </source>
</reference>
<evidence type="ECO:0000313" key="4">
    <source>
        <dbReference type="EMBL" id="QQT01323.1"/>
    </source>
</evidence>
<keyword evidence="2" id="KW-0479">Metal-binding</keyword>
<dbReference type="SUPFAM" id="SSF56300">
    <property type="entry name" value="Metallo-dependent phosphatases"/>
    <property type="match status" value="1"/>
</dbReference>
<sequence>MRVIVLSDTHIPKRAKELPSELVRELKQADMIIHAGDWQTIEVLDMLRPYGPIEGVHGNVDSELIKQQFPEKKLLEIGGFKIGIVHGHGQKQTTEKRALAAFAEESLDLLIFGHSHIPVKKQIDEMWVFNPGSPTDKRRQPFFSFGILELTDALEINHLYFKYRFS</sequence>
<evidence type="ECO:0000256" key="2">
    <source>
        <dbReference type="RuleBase" id="RU362039"/>
    </source>
</evidence>
<accession>A0A974NP36</accession>
<protein>
    <recommendedName>
        <fullName evidence="2">Phosphoesterase</fullName>
        <ecNumber evidence="2">3.1.4.-</ecNumber>
    </recommendedName>
</protein>
<dbReference type="Gene3D" id="3.60.21.10">
    <property type="match status" value="1"/>
</dbReference>
<dbReference type="Pfam" id="PF12850">
    <property type="entry name" value="Metallophos_2"/>
    <property type="match status" value="1"/>
</dbReference>
<keyword evidence="5" id="KW-1185">Reference proteome</keyword>
<dbReference type="RefSeq" id="WP_040374508.1">
    <property type="nucleotide sequence ID" value="NZ_CP068053.1"/>
</dbReference>
<dbReference type="EMBL" id="CP068053">
    <property type="protein sequence ID" value="QQT01323.1"/>
    <property type="molecule type" value="Genomic_DNA"/>
</dbReference>
<evidence type="ECO:0000256" key="1">
    <source>
        <dbReference type="ARBA" id="ARBA00008950"/>
    </source>
</evidence>
<dbReference type="KEGG" id="ppsr:I6J18_05480"/>
<evidence type="ECO:0000313" key="5">
    <source>
        <dbReference type="Proteomes" id="UP000595254"/>
    </source>
</evidence>
<dbReference type="InterPro" id="IPR024654">
    <property type="entry name" value="Calcineurin-like_PHP_lpxH"/>
</dbReference>
<dbReference type="InterPro" id="IPR000979">
    <property type="entry name" value="Phosphodiesterase_MJ0936/Vps29"/>
</dbReference>
<dbReference type="InterPro" id="IPR029052">
    <property type="entry name" value="Metallo-depent_PP-like"/>
</dbReference>
<dbReference type="Proteomes" id="UP000595254">
    <property type="component" value="Chromosome"/>
</dbReference>
<dbReference type="EC" id="3.1.4.-" evidence="2"/>